<accession>U2RND8</accession>
<dbReference type="AlphaFoldDB" id="U2RND8"/>
<gene>
    <name evidence="2" type="ORF">N136_03589</name>
</gene>
<name>U2RND8_LEIAQ</name>
<dbReference type="EMBL" id="AWVQ01000532">
    <property type="protein sequence ID" value="ERK70079.1"/>
    <property type="molecule type" value="Genomic_DNA"/>
</dbReference>
<evidence type="ECO:0000313" key="2">
    <source>
        <dbReference type="EMBL" id="ERK70079.1"/>
    </source>
</evidence>
<feature type="compositionally biased region" description="Low complexity" evidence="1">
    <location>
        <begin position="7"/>
        <end position="18"/>
    </location>
</feature>
<comment type="caution">
    <text evidence="2">The sequence shown here is derived from an EMBL/GenBank/DDBJ whole genome shotgun (WGS) entry which is preliminary data.</text>
</comment>
<proteinExistence type="predicted"/>
<reference evidence="2 3" key="1">
    <citation type="submission" date="2013-08" db="EMBL/GenBank/DDBJ databases">
        <authorList>
            <person name="Weinstock G."/>
            <person name="Sodergren E."/>
            <person name="Wylie T."/>
            <person name="Fulton L."/>
            <person name="Fulton R."/>
            <person name="Fronick C."/>
            <person name="O'Laughlin M."/>
            <person name="Godfrey J."/>
            <person name="Miner T."/>
            <person name="Herter B."/>
            <person name="Appelbaum E."/>
            <person name="Cordes M."/>
            <person name="Lek S."/>
            <person name="Wollam A."/>
            <person name="Pepin K.H."/>
            <person name="Palsikar V.B."/>
            <person name="Mitreva M."/>
            <person name="Wilson R.K."/>
        </authorList>
    </citation>
    <scope>NUCLEOTIDE SEQUENCE [LARGE SCALE GENOMIC DNA]</scope>
    <source>
        <strain evidence="2 3">ATCC 14665</strain>
    </source>
</reference>
<evidence type="ECO:0000256" key="1">
    <source>
        <dbReference type="SAM" id="MobiDB-lite"/>
    </source>
</evidence>
<dbReference type="HOGENOM" id="CLU_2973951_0_0_11"/>
<sequence length="58" mass="6202">MLREASHSAASAPTSALADEGSTHSPREVVTVVVARNCSASNFRVNPAFSRERWSGSR</sequence>
<protein>
    <submittedName>
        <fullName evidence="2">Uncharacterized protein</fullName>
    </submittedName>
</protein>
<organism evidence="2 3">
    <name type="scientific">Leifsonia aquatica ATCC 14665</name>
    <dbReference type="NCBI Taxonomy" id="1358026"/>
    <lineage>
        <taxon>Bacteria</taxon>
        <taxon>Bacillati</taxon>
        <taxon>Actinomycetota</taxon>
        <taxon>Actinomycetes</taxon>
        <taxon>Micrococcales</taxon>
        <taxon>Microbacteriaceae</taxon>
        <taxon>Leifsonia</taxon>
    </lineage>
</organism>
<feature type="region of interest" description="Disordered" evidence="1">
    <location>
        <begin position="1"/>
        <end position="25"/>
    </location>
</feature>
<evidence type="ECO:0000313" key="3">
    <source>
        <dbReference type="Proteomes" id="UP000016605"/>
    </source>
</evidence>
<dbReference type="Proteomes" id="UP000016605">
    <property type="component" value="Unassembled WGS sequence"/>
</dbReference>